<feature type="compositionally biased region" description="Low complexity" evidence="6">
    <location>
        <begin position="867"/>
        <end position="885"/>
    </location>
</feature>
<dbReference type="Gene3D" id="1.20.1070.10">
    <property type="entry name" value="Rhodopsin 7-helix transmembrane proteins"/>
    <property type="match status" value="1"/>
</dbReference>
<feature type="compositionally biased region" description="Polar residues" evidence="6">
    <location>
        <begin position="886"/>
        <end position="897"/>
    </location>
</feature>
<evidence type="ECO:0000256" key="4">
    <source>
        <dbReference type="ARBA" id="ARBA00023136"/>
    </source>
</evidence>
<evidence type="ECO:0000256" key="2">
    <source>
        <dbReference type="ARBA" id="ARBA00022692"/>
    </source>
</evidence>
<dbReference type="GO" id="GO:0007166">
    <property type="term" value="P:cell surface receptor signaling pathway"/>
    <property type="evidence" value="ECO:0007669"/>
    <property type="project" value="InterPro"/>
</dbReference>
<feature type="transmembrane region" description="Helical" evidence="7">
    <location>
        <begin position="576"/>
        <end position="601"/>
    </location>
</feature>
<feature type="domain" description="SMB" evidence="10">
    <location>
        <begin position="34"/>
        <end position="88"/>
    </location>
</feature>
<feature type="region of interest" description="Disordered" evidence="6">
    <location>
        <begin position="447"/>
        <end position="489"/>
    </location>
</feature>
<dbReference type="InterPro" id="IPR000832">
    <property type="entry name" value="GPCR_2_secretin-like"/>
</dbReference>
<evidence type="ECO:0000259" key="9">
    <source>
        <dbReference type="PROSITE" id="PS50261"/>
    </source>
</evidence>
<dbReference type="Proteomes" id="UP001381693">
    <property type="component" value="Unassembled WGS sequence"/>
</dbReference>
<evidence type="ECO:0000256" key="5">
    <source>
        <dbReference type="ARBA" id="ARBA00023157"/>
    </source>
</evidence>
<dbReference type="InterPro" id="IPR017981">
    <property type="entry name" value="GPCR_2-like_7TM"/>
</dbReference>
<dbReference type="GO" id="GO:0016020">
    <property type="term" value="C:membrane"/>
    <property type="evidence" value="ECO:0007669"/>
    <property type="project" value="UniProtKB-SubCell"/>
</dbReference>
<comment type="caution">
    <text evidence="11">The sequence shown here is derived from an EMBL/GenBank/DDBJ whole genome shotgun (WGS) entry which is preliminary data.</text>
</comment>
<feature type="transmembrane region" description="Helical" evidence="7">
    <location>
        <begin position="613"/>
        <end position="632"/>
    </location>
</feature>
<keyword evidence="4 7" id="KW-0472">Membrane</keyword>
<dbReference type="AlphaFoldDB" id="A0AAN9FUD0"/>
<feature type="compositionally biased region" description="Polar residues" evidence="6">
    <location>
        <begin position="447"/>
        <end position="460"/>
    </location>
</feature>
<organism evidence="11 12">
    <name type="scientific">Halocaridina rubra</name>
    <name type="common">Hawaiian red shrimp</name>
    <dbReference type="NCBI Taxonomy" id="373956"/>
    <lineage>
        <taxon>Eukaryota</taxon>
        <taxon>Metazoa</taxon>
        <taxon>Ecdysozoa</taxon>
        <taxon>Arthropoda</taxon>
        <taxon>Crustacea</taxon>
        <taxon>Multicrustacea</taxon>
        <taxon>Malacostraca</taxon>
        <taxon>Eumalacostraca</taxon>
        <taxon>Eucarida</taxon>
        <taxon>Decapoda</taxon>
        <taxon>Pleocyemata</taxon>
        <taxon>Caridea</taxon>
        <taxon>Atyoidea</taxon>
        <taxon>Atyidae</taxon>
        <taxon>Halocaridina</taxon>
    </lineage>
</organism>
<dbReference type="PANTHER" id="PTHR45902">
    <property type="entry name" value="LATROPHILIN RECEPTOR-LIKE PROTEIN A"/>
    <property type="match status" value="1"/>
</dbReference>
<keyword evidence="5" id="KW-1015">Disulfide bond</keyword>
<evidence type="ECO:0000256" key="8">
    <source>
        <dbReference type="SAM" id="SignalP"/>
    </source>
</evidence>
<feature type="transmembrane region" description="Helical" evidence="7">
    <location>
        <begin position="687"/>
        <end position="708"/>
    </location>
</feature>
<dbReference type="PROSITE" id="PS50261">
    <property type="entry name" value="G_PROTEIN_RECEP_F2_4"/>
    <property type="match status" value="1"/>
</dbReference>
<feature type="transmembrane region" description="Helical" evidence="7">
    <location>
        <begin position="737"/>
        <end position="764"/>
    </location>
</feature>
<feature type="transmembrane region" description="Helical" evidence="7">
    <location>
        <begin position="785"/>
        <end position="806"/>
    </location>
</feature>
<dbReference type="PANTHER" id="PTHR45902:SF5">
    <property type="entry name" value="G-PROTEIN COUPLED RECEPTORS FAMILY 2 PROFILE 2 DOMAIN-CONTAINING PROTEIN"/>
    <property type="match status" value="1"/>
</dbReference>
<keyword evidence="3 7" id="KW-1133">Transmembrane helix</keyword>
<reference evidence="11 12" key="1">
    <citation type="submission" date="2023-11" db="EMBL/GenBank/DDBJ databases">
        <title>Halocaridina rubra genome assembly.</title>
        <authorList>
            <person name="Smith C."/>
        </authorList>
    </citation>
    <scope>NUCLEOTIDE SEQUENCE [LARGE SCALE GENOMIC DNA]</scope>
    <source>
        <strain evidence="11">EP-1</strain>
        <tissue evidence="11">Whole</tissue>
    </source>
</reference>
<name>A0AAN9FUD0_HALRR</name>
<feature type="transmembrane region" description="Helical" evidence="7">
    <location>
        <begin position="647"/>
        <end position="666"/>
    </location>
</feature>
<sequence>MSTWKLAKMVLIYFAILSLLKSSAGFEYDDLLSMEASCFPKDTCNNTGKRPRLDDYYDWKSRNCFCDDMCAEFGDCCLDAQAYVAQEQVANVNNYECVDMKQFGSLYMKGKCMTSWEDQYIADMCKNSFSQRADPLVAMPVTSVRSFVTYTNYFCAICNNDSNHLEVWQPRLECPTLKEYQNKHRNLSREYVTNHLIFDDIEDNWGLHITDRNGEKFHLCYVYPSMPETVIETVRQCKPMTKDCSSNWTDNAIKDLCHSYTAVRYKFDHAYRNIHCALCNDQPQNKTSCLNESFTRSFFDDIFNTRSFALLFDFSDQRGSNIVGSTSTCKVGEVYDPFFKKCRNVICGRENQQYRYGRCVDLNSHVIPTSTEIIPERQTTEDILPVVTTTSSGPLLFSASPNSSLFSTTQITPTLSISLKPESTENSTKILDYIKDISTPIIPLSIQESPNTTSLSSTEGNDFAAKPQNVSSVPNTDSERASSETFSNNGAINDTYSIKLTNDSSMNSTSDSHKKPTQTKACERFLLPKEEYIMNDNGTVLVEKYKRTYQISEYVLSEDGILVCIVQNDSEKFSKIMGWITIGGLGLSCVCLLLHLLAFIFVKELRNLSGNNLASFCLVLLGAFSSFILSVFREPAKVECYILATCMYYFFLASFCWVNVMAFDIWRTLSLATSELRVTSGKQCCKYMVYSVYGWLLPAAAVLGVVLLDKVKPEFMPTEYYPAFGEYWCWFGHRKALLVFFAAPLMAIMLLNIALFILSARIIANTMDSTAKMTTCSPYQSQFKLYMRLALLMGLTWISGIVAGYLQVEAVWYIFVVLNTLQGVFIFIAFTCTRKVWRALYSLWCRRGGRRYSWACRSPSSSKQGLQSTTSNMSQLSNQSNSSPTAHLTSGSRMNAI</sequence>
<feature type="chain" id="PRO_5043005128" description="G-protein coupled receptor Mth2" evidence="8">
    <location>
        <begin position="26"/>
        <end position="897"/>
    </location>
</feature>
<evidence type="ECO:0000256" key="3">
    <source>
        <dbReference type="ARBA" id="ARBA00022989"/>
    </source>
</evidence>
<evidence type="ECO:0000256" key="1">
    <source>
        <dbReference type="ARBA" id="ARBA00004141"/>
    </source>
</evidence>
<dbReference type="InterPro" id="IPR001212">
    <property type="entry name" value="Somatomedin_B_dom"/>
</dbReference>
<feature type="region of interest" description="Disordered" evidence="6">
    <location>
        <begin position="855"/>
        <end position="897"/>
    </location>
</feature>
<evidence type="ECO:0000259" key="10">
    <source>
        <dbReference type="PROSITE" id="PS50958"/>
    </source>
</evidence>
<dbReference type="SUPFAM" id="SSF81321">
    <property type="entry name" value="Family A G protein-coupled receptor-like"/>
    <property type="match status" value="1"/>
</dbReference>
<evidence type="ECO:0000313" key="12">
    <source>
        <dbReference type="Proteomes" id="UP001381693"/>
    </source>
</evidence>
<protein>
    <recommendedName>
        <fullName evidence="13">G-protein coupled receptor Mth2</fullName>
    </recommendedName>
</protein>
<dbReference type="PROSITE" id="PS50958">
    <property type="entry name" value="SMB_2"/>
    <property type="match status" value="1"/>
</dbReference>
<proteinExistence type="predicted"/>
<dbReference type="EMBL" id="JAXCGZ010000099">
    <property type="protein sequence ID" value="KAK7086716.1"/>
    <property type="molecule type" value="Genomic_DNA"/>
</dbReference>
<dbReference type="InterPro" id="IPR053231">
    <property type="entry name" value="GPCR_LN-TM7"/>
</dbReference>
<evidence type="ECO:0000313" key="11">
    <source>
        <dbReference type="EMBL" id="KAK7086716.1"/>
    </source>
</evidence>
<evidence type="ECO:0008006" key="13">
    <source>
        <dbReference type="Google" id="ProtNLM"/>
    </source>
</evidence>
<evidence type="ECO:0000256" key="7">
    <source>
        <dbReference type="SAM" id="Phobius"/>
    </source>
</evidence>
<accession>A0AAN9FUD0</accession>
<comment type="subcellular location">
    <subcellularLocation>
        <location evidence="1">Membrane</location>
        <topology evidence="1">Multi-pass membrane protein</topology>
    </subcellularLocation>
</comment>
<evidence type="ECO:0000256" key="6">
    <source>
        <dbReference type="SAM" id="MobiDB-lite"/>
    </source>
</evidence>
<dbReference type="CDD" id="cd15039">
    <property type="entry name" value="7tmB3_Methuselah-like"/>
    <property type="match status" value="1"/>
</dbReference>
<keyword evidence="8" id="KW-0732">Signal</keyword>
<keyword evidence="12" id="KW-1185">Reference proteome</keyword>
<dbReference type="GO" id="GO:0004930">
    <property type="term" value="F:G protein-coupled receptor activity"/>
    <property type="evidence" value="ECO:0007669"/>
    <property type="project" value="InterPro"/>
</dbReference>
<dbReference type="Pfam" id="PF00002">
    <property type="entry name" value="7tm_2"/>
    <property type="match status" value="1"/>
</dbReference>
<feature type="signal peptide" evidence="8">
    <location>
        <begin position="1"/>
        <end position="25"/>
    </location>
</feature>
<keyword evidence="2 7" id="KW-0812">Transmembrane</keyword>
<feature type="transmembrane region" description="Helical" evidence="7">
    <location>
        <begin position="812"/>
        <end position="832"/>
    </location>
</feature>
<gene>
    <name evidence="11" type="ORF">SK128_003359</name>
</gene>
<feature type="domain" description="G-protein coupled receptors family 2 profile 2" evidence="9">
    <location>
        <begin position="577"/>
        <end position="834"/>
    </location>
</feature>